<gene>
    <name evidence="1" type="ORF">SPELUC_LOCUS7690</name>
</gene>
<evidence type="ECO:0000313" key="1">
    <source>
        <dbReference type="EMBL" id="CAG8616167.1"/>
    </source>
</evidence>
<proteinExistence type="predicted"/>
<feature type="non-terminal residue" evidence="1">
    <location>
        <position position="140"/>
    </location>
</feature>
<name>A0ACA9MV23_9GLOM</name>
<keyword evidence="2" id="KW-1185">Reference proteome</keyword>
<dbReference type="Proteomes" id="UP000789366">
    <property type="component" value="Unassembled WGS sequence"/>
</dbReference>
<evidence type="ECO:0000313" key="2">
    <source>
        <dbReference type="Proteomes" id="UP000789366"/>
    </source>
</evidence>
<protein>
    <submittedName>
        <fullName evidence="1">10334_t:CDS:1</fullName>
    </submittedName>
</protein>
<organism evidence="1 2">
    <name type="scientific">Cetraspora pellucida</name>
    <dbReference type="NCBI Taxonomy" id="1433469"/>
    <lineage>
        <taxon>Eukaryota</taxon>
        <taxon>Fungi</taxon>
        <taxon>Fungi incertae sedis</taxon>
        <taxon>Mucoromycota</taxon>
        <taxon>Glomeromycotina</taxon>
        <taxon>Glomeromycetes</taxon>
        <taxon>Diversisporales</taxon>
        <taxon>Gigasporaceae</taxon>
        <taxon>Cetraspora</taxon>
    </lineage>
</organism>
<dbReference type="EMBL" id="CAJVPW010010504">
    <property type="protein sequence ID" value="CAG8616167.1"/>
    <property type="molecule type" value="Genomic_DNA"/>
</dbReference>
<sequence length="140" mass="16309">MLAETRRIRKELKSTLSEIIESCQDKVVHVDNPPSNQKLRKNSRKKVLEHLQNTCQEDYNPDKLQKLTSLQSLSSQTSDVNFPLKDNQAELTIGEEQIEAKENILIIGKKEREKMIAELQSKKDRLKKEIAEKEKIIRQK</sequence>
<accession>A0ACA9MV23</accession>
<reference evidence="1" key="1">
    <citation type="submission" date="2021-06" db="EMBL/GenBank/DDBJ databases">
        <authorList>
            <person name="Kallberg Y."/>
            <person name="Tangrot J."/>
            <person name="Rosling A."/>
        </authorList>
    </citation>
    <scope>NUCLEOTIDE SEQUENCE</scope>
    <source>
        <strain evidence="1">28 12/20/2015</strain>
    </source>
</reference>
<comment type="caution">
    <text evidence="1">The sequence shown here is derived from an EMBL/GenBank/DDBJ whole genome shotgun (WGS) entry which is preliminary data.</text>
</comment>